<sequence length="414" mass="45039">MCQLLLPKTKAKNAQVNTNRVLVPPKGLRPSDLERWQPVAALHGASRVENWVAPLMDTTEDEVSSPALDGADGFLYTAFPETEVADRISDRRSERAAEEVRQRHPKPDVPPSEKKKTHKPSHTLTHARALAHHSLWNVSRSDLRARYRRGIGSGPAGQRAVHTAEPGCSGRCAHACRSPLKIRVSSGGHLPTSRTEQRVLQQHVREKQRRERAQPSPWSPSSTRSGFSIRETALASVGDPVAPVSGLFACGSRRWLPLPFGKAGVRSRQWAAPGGLWKRSPACARWMRREMSEADLLGSDAGPSSRTPAWDLNVPALPDVASHEQTDGRVDGQTRSPPSGIPALARGEALIGEPLTDTQHRVSHDGVAVSAASLWLRPIYALSGISWALAAETVSRAGSCTDAQTRCSLDGRQR</sequence>
<name>A0AAD9DNU3_9TELE</name>
<feature type="region of interest" description="Disordered" evidence="1">
    <location>
        <begin position="85"/>
        <end position="123"/>
    </location>
</feature>
<evidence type="ECO:0000313" key="2">
    <source>
        <dbReference type="EMBL" id="KAK1787204.1"/>
    </source>
</evidence>
<organism evidence="2 3">
    <name type="scientific">Electrophorus voltai</name>
    <dbReference type="NCBI Taxonomy" id="2609070"/>
    <lineage>
        <taxon>Eukaryota</taxon>
        <taxon>Metazoa</taxon>
        <taxon>Chordata</taxon>
        <taxon>Craniata</taxon>
        <taxon>Vertebrata</taxon>
        <taxon>Euteleostomi</taxon>
        <taxon>Actinopterygii</taxon>
        <taxon>Neopterygii</taxon>
        <taxon>Teleostei</taxon>
        <taxon>Ostariophysi</taxon>
        <taxon>Gymnotiformes</taxon>
        <taxon>Gymnotoidei</taxon>
        <taxon>Gymnotidae</taxon>
        <taxon>Electrophorus</taxon>
    </lineage>
</organism>
<feature type="region of interest" description="Disordered" evidence="1">
    <location>
        <begin position="183"/>
        <end position="225"/>
    </location>
</feature>
<proteinExistence type="predicted"/>
<dbReference type="Proteomes" id="UP001239994">
    <property type="component" value="Unassembled WGS sequence"/>
</dbReference>
<dbReference type="EMBL" id="JAROKS010000024">
    <property type="protein sequence ID" value="KAK1787204.1"/>
    <property type="molecule type" value="Genomic_DNA"/>
</dbReference>
<dbReference type="AlphaFoldDB" id="A0AAD9DNU3"/>
<feature type="compositionally biased region" description="Basic and acidic residues" evidence="1">
    <location>
        <begin position="203"/>
        <end position="213"/>
    </location>
</feature>
<feature type="compositionally biased region" description="Basic and acidic residues" evidence="1">
    <location>
        <begin position="85"/>
        <end position="114"/>
    </location>
</feature>
<protein>
    <submittedName>
        <fullName evidence="2">Uncharacterized protein</fullName>
    </submittedName>
</protein>
<accession>A0AAD9DNU3</accession>
<keyword evidence="3" id="KW-1185">Reference proteome</keyword>
<gene>
    <name evidence="2" type="ORF">P4O66_017064</name>
</gene>
<comment type="caution">
    <text evidence="2">The sequence shown here is derived from an EMBL/GenBank/DDBJ whole genome shotgun (WGS) entry which is preliminary data.</text>
</comment>
<reference evidence="2" key="1">
    <citation type="submission" date="2023-03" db="EMBL/GenBank/DDBJ databases">
        <title>Electrophorus voltai genome.</title>
        <authorList>
            <person name="Bian C."/>
        </authorList>
    </citation>
    <scope>NUCLEOTIDE SEQUENCE</scope>
    <source>
        <strain evidence="2">CB-2022</strain>
        <tissue evidence="2">Muscle</tissue>
    </source>
</reference>
<evidence type="ECO:0000313" key="3">
    <source>
        <dbReference type="Proteomes" id="UP001239994"/>
    </source>
</evidence>
<evidence type="ECO:0000256" key="1">
    <source>
        <dbReference type="SAM" id="MobiDB-lite"/>
    </source>
</evidence>